<dbReference type="Ensembl" id="ENSAPLT00000025888.1">
    <property type="protein sequence ID" value="ENSAPLP00000023327.1"/>
    <property type="gene ID" value="ENSAPLG00000006906.2"/>
</dbReference>
<organism evidence="11 12">
    <name type="scientific">Anas platyrhynchos platyrhynchos</name>
    <name type="common">Northern mallard</name>
    <dbReference type="NCBI Taxonomy" id="8840"/>
    <lineage>
        <taxon>Eukaryota</taxon>
        <taxon>Metazoa</taxon>
        <taxon>Chordata</taxon>
        <taxon>Craniata</taxon>
        <taxon>Vertebrata</taxon>
        <taxon>Euteleostomi</taxon>
        <taxon>Archelosauria</taxon>
        <taxon>Archosauria</taxon>
        <taxon>Dinosauria</taxon>
        <taxon>Saurischia</taxon>
        <taxon>Theropoda</taxon>
        <taxon>Coelurosauria</taxon>
        <taxon>Aves</taxon>
        <taxon>Neognathae</taxon>
        <taxon>Galloanserae</taxon>
        <taxon>Anseriformes</taxon>
        <taxon>Anatidae</taxon>
        <taxon>Anatinae</taxon>
        <taxon>Anas</taxon>
    </lineage>
</organism>
<dbReference type="InterPro" id="IPR000836">
    <property type="entry name" value="PRTase_dom"/>
</dbReference>
<sequence>MASGPGAPPITPHPFWDRRALGPVTRYGCPKFIRQRTCLQLFPAPAALEIQSDAVEPGQKVVIVDDLLATGGTMRAACELVRRLKAEILECLVIIELKFLKGVEKLESVPFFSLLQYD</sequence>
<accession>A0A493TBR8</accession>
<evidence type="ECO:0000256" key="5">
    <source>
        <dbReference type="ARBA" id="ARBA00011893"/>
    </source>
</evidence>
<dbReference type="GO" id="GO:0006166">
    <property type="term" value="P:purine ribonucleoside salvage"/>
    <property type="evidence" value="ECO:0007669"/>
    <property type="project" value="UniProtKB-KW"/>
</dbReference>
<dbReference type="Pfam" id="PF00156">
    <property type="entry name" value="Pribosyltran"/>
    <property type="match status" value="1"/>
</dbReference>
<keyword evidence="12" id="KW-1185">Reference proteome</keyword>
<dbReference type="PANTHER" id="PTHR32315:SF3">
    <property type="entry name" value="ADENINE PHOSPHORIBOSYLTRANSFERASE"/>
    <property type="match status" value="1"/>
</dbReference>
<dbReference type="AlphaFoldDB" id="A0A493TBR8"/>
<dbReference type="GeneTree" id="ENSGT00390000017259"/>
<dbReference type="Gene3D" id="3.40.50.2020">
    <property type="match status" value="1"/>
</dbReference>
<dbReference type="PANTHER" id="PTHR32315">
    <property type="entry name" value="ADENINE PHOSPHORIBOSYLTRANSFERASE"/>
    <property type="match status" value="1"/>
</dbReference>
<name>A0A493TBR8_ANAPP</name>
<evidence type="ECO:0000256" key="3">
    <source>
        <dbReference type="ARBA" id="ARBA00004659"/>
    </source>
</evidence>
<evidence type="ECO:0000256" key="1">
    <source>
        <dbReference type="ARBA" id="ARBA00000868"/>
    </source>
</evidence>
<reference evidence="11" key="3">
    <citation type="submission" date="2025-09" db="UniProtKB">
        <authorList>
            <consortium name="Ensembl"/>
        </authorList>
    </citation>
    <scope>IDENTIFICATION</scope>
</reference>
<keyword evidence="6" id="KW-0963">Cytoplasm</keyword>
<evidence type="ECO:0000256" key="4">
    <source>
        <dbReference type="ARBA" id="ARBA00008391"/>
    </source>
</evidence>
<comment type="subcellular location">
    <subcellularLocation>
        <location evidence="2">Cytoplasm</location>
    </subcellularLocation>
</comment>
<evidence type="ECO:0000256" key="2">
    <source>
        <dbReference type="ARBA" id="ARBA00004496"/>
    </source>
</evidence>
<evidence type="ECO:0000313" key="11">
    <source>
        <dbReference type="Ensembl" id="ENSAPLP00000023327.1"/>
    </source>
</evidence>
<reference evidence="11" key="2">
    <citation type="submission" date="2025-08" db="UniProtKB">
        <authorList>
            <consortium name="Ensembl"/>
        </authorList>
    </citation>
    <scope>IDENTIFICATION</scope>
</reference>
<evidence type="ECO:0000259" key="10">
    <source>
        <dbReference type="Pfam" id="PF00156"/>
    </source>
</evidence>
<evidence type="ECO:0000256" key="7">
    <source>
        <dbReference type="ARBA" id="ARBA00022676"/>
    </source>
</evidence>
<keyword evidence="8" id="KW-0808">Transferase</keyword>
<dbReference type="InterPro" id="IPR050054">
    <property type="entry name" value="UPRTase/APRTase"/>
</dbReference>
<dbReference type="GO" id="GO:0003999">
    <property type="term" value="F:adenine phosphoribosyltransferase activity"/>
    <property type="evidence" value="ECO:0007669"/>
    <property type="project" value="UniProtKB-EC"/>
</dbReference>
<proteinExistence type="inferred from homology"/>
<dbReference type="SUPFAM" id="SSF53271">
    <property type="entry name" value="PRTase-like"/>
    <property type="match status" value="1"/>
</dbReference>
<dbReference type="EC" id="2.4.2.7" evidence="5"/>
<keyword evidence="7" id="KW-0328">Glycosyltransferase</keyword>
<evidence type="ECO:0000256" key="8">
    <source>
        <dbReference type="ARBA" id="ARBA00022679"/>
    </source>
</evidence>
<dbReference type="GO" id="GO:0006168">
    <property type="term" value="P:adenine salvage"/>
    <property type="evidence" value="ECO:0007669"/>
    <property type="project" value="TreeGrafter"/>
</dbReference>
<reference evidence="12" key="1">
    <citation type="submission" date="2017-10" db="EMBL/GenBank/DDBJ databases">
        <title>A new Pekin duck reference genome.</title>
        <authorList>
            <person name="Hou Z.-C."/>
            <person name="Zhou Z.-K."/>
            <person name="Zhu F."/>
            <person name="Hou S.-S."/>
        </authorList>
    </citation>
    <scope>NUCLEOTIDE SEQUENCE [LARGE SCALE GENOMIC DNA]</scope>
</reference>
<feature type="domain" description="Phosphoribosyltransferase" evidence="10">
    <location>
        <begin position="55"/>
        <end position="95"/>
    </location>
</feature>
<dbReference type="Proteomes" id="UP000016666">
    <property type="component" value="Unassembled WGS sequence"/>
</dbReference>
<dbReference type="GO" id="GO:0005737">
    <property type="term" value="C:cytoplasm"/>
    <property type="evidence" value="ECO:0007669"/>
    <property type="project" value="UniProtKB-SubCell"/>
</dbReference>
<dbReference type="InterPro" id="IPR029057">
    <property type="entry name" value="PRTase-like"/>
</dbReference>
<dbReference type="GO" id="GO:0016208">
    <property type="term" value="F:AMP binding"/>
    <property type="evidence" value="ECO:0007669"/>
    <property type="project" value="TreeGrafter"/>
</dbReference>
<comment type="pathway">
    <text evidence="3">Purine metabolism; AMP biosynthesis via salvage pathway; AMP from adenine: step 1/1.</text>
</comment>
<dbReference type="GO" id="GO:0044209">
    <property type="term" value="P:AMP salvage"/>
    <property type="evidence" value="ECO:0007669"/>
    <property type="project" value="TreeGrafter"/>
</dbReference>
<evidence type="ECO:0000313" key="12">
    <source>
        <dbReference type="Proteomes" id="UP000016666"/>
    </source>
</evidence>
<evidence type="ECO:0000256" key="9">
    <source>
        <dbReference type="ARBA" id="ARBA00022726"/>
    </source>
</evidence>
<comment type="similarity">
    <text evidence="4">Belongs to the purine/pyrimidine phosphoribosyltransferase family.</text>
</comment>
<comment type="catalytic activity">
    <reaction evidence="1">
        <text>AMP + diphosphate = 5-phospho-alpha-D-ribose 1-diphosphate + adenine</text>
        <dbReference type="Rhea" id="RHEA:16609"/>
        <dbReference type="ChEBI" id="CHEBI:16708"/>
        <dbReference type="ChEBI" id="CHEBI:33019"/>
        <dbReference type="ChEBI" id="CHEBI:58017"/>
        <dbReference type="ChEBI" id="CHEBI:456215"/>
        <dbReference type="EC" id="2.4.2.7"/>
    </reaction>
</comment>
<gene>
    <name evidence="11" type="primary">APRT</name>
</gene>
<protein>
    <recommendedName>
        <fullName evidence="5">adenine phosphoribosyltransferase</fullName>
        <ecNumber evidence="5">2.4.2.7</ecNumber>
    </recommendedName>
</protein>
<dbReference type="GO" id="GO:0002055">
    <property type="term" value="F:adenine binding"/>
    <property type="evidence" value="ECO:0007669"/>
    <property type="project" value="TreeGrafter"/>
</dbReference>
<keyword evidence="9" id="KW-0660">Purine salvage</keyword>
<evidence type="ECO:0000256" key="6">
    <source>
        <dbReference type="ARBA" id="ARBA00022490"/>
    </source>
</evidence>
<dbReference type="CDD" id="cd06223">
    <property type="entry name" value="PRTases_typeI"/>
    <property type="match status" value="1"/>
</dbReference>